<accession>X1HVQ1</accession>
<proteinExistence type="predicted"/>
<protein>
    <submittedName>
        <fullName evidence="1">Uncharacterized protein</fullName>
    </submittedName>
</protein>
<feature type="non-terminal residue" evidence="1">
    <location>
        <position position="1"/>
    </location>
</feature>
<organism evidence="1">
    <name type="scientific">marine sediment metagenome</name>
    <dbReference type="NCBI Taxonomy" id="412755"/>
    <lineage>
        <taxon>unclassified sequences</taxon>
        <taxon>metagenomes</taxon>
        <taxon>ecological metagenomes</taxon>
    </lineage>
</organism>
<feature type="non-terminal residue" evidence="1">
    <location>
        <position position="56"/>
    </location>
</feature>
<evidence type="ECO:0000313" key="1">
    <source>
        <dbReference type="EMBL" id="GAH57904.1"/>
    </source>
</evidence>
<sequence>AYHDLVVAKYLGERYAVPPRNDVLKPYSRHTISVTEQVVAHSFSQNVPAKNVEVVQ</sequence>
<dbReference type="EMBL" id="BARU01016047">
    <property type="protein sequence ID" value="GAH57904.1"/>
    <property type="molecule type" value="Genomic_DNA"/>
</dbReference>
<gene>
    <name evidence="1" type="ORF">S03H2_27088</name>
</gene>
<comment type="caution">
    <text evidence="1">The sequence shown here is derived from an EMBL/GenBank/DDBJ whole genome shotgun (WGS) entry which is preliminary data.</text>
</comment>
<dbReference type="AlphaFoldDB" id="X1HVQ1"/>
<reference evidence="1" key="1">
    <citation type="journal article" date="2014" name="Front. Microbiol.">
        <title>High frequency of phylogenetically diverse reductive dehalogenase-homologous genes in deep subseafloor sedimentary metagenomes.</title>
        <authorList>
            <person name="Kawai M."/>
            <person name="Futagami T."/>
            <person name="Toyoda A."/>
            <person name="Takaki Y."/>
            <person name="Nishi S."/>
            <person name="Hori S."/>
            <person name="Arai W."/>
            <person name="Tsubouchi T."/>
            <person name="Morono Y."/>
            <person name="Uchiyama I."/>
            <person name="Ito T."/>
            <person name="Fujiyama A."/>
            <person name="Inagaki F."/>
            <person name="Takami H."/>
        </authorList>
    </citation>
    <scope>NUCLEOTIDE SEQUENCE</scope>
    <source>
        <strain evidence="1">Expedition CK06-06</strain>
    </source>
</reference>
<name>X1HVQ1_9ZZZZ</name>